<dbReference type="EMBL" id="ONZQ02000010">
    <property type="protein sequence ID" value="SPO04356.1"/>
    <property type="molecule type" value="Genomic_DNA"/>
</dbReference>
<organism evidence="1 2">
    <name type="scientific">Cephalotrichum gorgonifer</name>
    <dbReference type="NCBI Taxonomy" id="2041049"/>
    <lineage>
        <taxon>Eukaryota</taxon>
        <taxon>Fungi</taxon>
        <taxon>Dikarya</taxon>
        <taxon>Ascomycota</taxon>
        <taxon>Pezizomycotina</taxon>
        <taxon>Sordariomycetes</taxon>
        <taxon>Hypocreomycetidae</taxon>
        <taxon>Microascales</taxon>
        <taxon>Microascaceae</taxon>
        <taxon>Cephalotrichum</taxon>
    </lineage>
</organism>
<keyword evidence="2" id="KW-1185">Reference proteome</keyword>
<name>A0AAE8N0T2_9PEZI</name>
<gene>
    <name evidence="1" type="ORF">DNG_07041</name>
</gene>
<accession>A0AAE8N0T2</accession>
<reference evidence="1" key="1">
    <citation type="submission" date="2018-03" db="EMBL/GenBank/DDBJ databases">
        <authorList>
            <person name="Guldener U."/>
        </authorList>
    </citation>
    <scope>NUCLEOTIDE SEQUENCE</scope>
</reference>
<dbReference type="Proteomes" id="UP001187682">
    <property type="component" value="Unassembled WGS sequence"/>
</dbReference>
<comment type="caution">
    <text evidence="1">The sequence shown here is derived from an EMBL/GenBank/DDBJ whole genome shotgun (WGS) entry which is preliminary data.</text>
</comment>
<sequence>MASYDPTVFQQDKTFIKDTVARFVRHHDNEVFAREVHVDFSDFLGGAPEIFMREEWVDRLQRMMSGSHDSQRATSGIFVNLQQPGPESQRPLTCGAIVMADGEVVEDGERIRIEGLFDLGLIRMSELERAGENPWRIYRQVARKA</sequence>
<proteinExistence type="predicted"/>
<protein>
    <recommendedName>
        <fullName evidence="3">SnoaL-like domain-containing protein</fullName>
    </recommendedName>
</protein>
<dbReference type="Gene3D" id="3.10.450.50">
    <property type="match status" value="1"/>
</dbReference>
<evidence type="ECO:0000313" key="1">
    <source>
        <dbReference type="EMBL" id="SPO04356.1"/>
    </source>
</evidence>
<evidence type="ECO:0008006" key="3">
    <source>
        <dbReference type="Google" id="ProtNLM"/>
    </source>
</evidence>
<evidence type="ECO:0000313" key="2">
    <source>
        <dbReference type="Proteomes" id="UP001187682"/>
    </source>
</evidence>
<dbReference type="AlphaFoldDB" id="A0AAE8N0T2"/>